<dbReference type="EMBL" id="QJPH01000352">
    <property type="protein sequence ID" value="PZN76779.1"/>
    <property type="molecule type" value="Genomic_DNA"/>
</dbReference>
<comment type="similarity">
    <text evidence="2">Belongs to the ABC-2 integral membrane protein family.</text>
</comment>
<gene>
    <name evidence="10" type="ORF">DM484_15950</name>
</gene>
<evidence type="ECO:0000256" key="5">
    <source>
        <dbReference type="ARBA" id="ARBA00022692"/>
    </source>
</evidence>
<evidence type="ECO:0000256" key="4">
    <source>
        <dbReference type="ARBA" id="ARBA00022475"/>
    </source>
</evidence>
<keyword evidence="6 8" id="KW-1133">Transmembrane helix</keyword>
<dbReference type="InterPro" id="IPR047817">
    <property type="entry name" value="ABC2_TM_bact-type"/>
</dbReference>
<keyword evidence="7 8" id="KW-0472">Membrane</keyword>
<evidence type="ECO:0000256" key="2">
    <source>
        <dbReference type="ARBA" id="ARBA00007783"/>
    </source>
</evidence>
<dbReference type="GO" id="GO:0005886">
    <property type="term" value="C:plasma membrane"/>
    <property type="evidence" value="ECO:0007669"/>
    <property type="project" value="UniProtKB-SubCell"/>
</dbReference>
<evidence type="ECO:0000256" key="7">
    <source>
        <dbReference type="ARBA" id="ARBA00023136"/>
    </source>
</evidence>
<feature type="transmembrane region" description="Helical" evidence="8">
    <location>
        <begin position="323"/>
        <end position="345"/>
    </location>
</feature>
<protein>
    <recommendedName>
        <fullName evidence="9">ABC transmembrane type-2 domain-containing protein</fullName>
    </recommendedName>
</protein>
<dbReference type="InterPro" id="IPR013525">
    <property type="entry name" value="ABC2_TM"/>
</dbReference>
<evidence type="ECO:0000259" key="9">
    <source>
        <dbReference type="PROSITE" id="PS51012"/>
    </source>
</evidence>
<evidence type="ECO:0000256" key="6">
    <source>
        <dbReference type="ARBA" id="ARBA00022989"/>
    </source>
</evidence>
<feature type="domain" description="ABC transmembrane type-2" evidence="9">
    <location>
        <begin position="125"/>
        <end position="352"/>
    </location>
</feature>
<keyword evidence="3" id="KW-0813">Transport</keyword>
<evidence type="ECO:0000313" key="10">
    <source>
        <dbReference type="EMBL" id="PZN76779.1"/>
    </source>
</evidence>
<dbReference type="Gene3D" id="3.40.1710.10">
    <property type="entry name" value="abc type-2 transporter like domain"/>
    <property type="match status" value="1"/>
</dbReference>
<proteinExistence type="inferred from homology"/>
<feature type="transmembrane region" description="Helical" evidence="8">
    <location>
        <begin position="268"/>
        <end position="289"/>
    </location>
</feature>
<dbReference type="InterPro" id="IPR051449">
    <property type="entry name" value="ABC-2_transporter_component"/>
</dbReference>
<evidence type="ECO:0000256" key="8">
    <source>
        <dbReference type="SAM" id="Phobius"/>
    </source>
</evidence>
<dbReference type="Proteomes" id="UP000249396">
    <property type="component" value="Unassembled WGS sequence"/>
</dbReference>
<dbReference type="PROSITE" id="PS51012">
    <property type="entry name" value="ABC_TM2"/>
    <property type="match status" value="1"/>
</dbReference>
<reference evidence="10 11" key="1">
    <citation type="journal article" date="2018" name="Aquat. Microb. Ecol.">
        <title>Gammaproteobacterial methanotrophs dominate.</title>
        <authorList>
            <person name="Rissanen A.J."/>
            <person name="Saarenheimo J."/>
            <person name="Tiirola M."/>
            <person name="Peura S."/>
            <person name="Aalto S.L."/>
            <person name="Karvinen A."/>
            <person name="Nykanen H."/>
        </authorList>
    </citation>
    <scope>NUCLEOTIDE SEQUENCE [LARGE SCALE GENOMIC DNA]</scope>
    <source>
        <strain evidence="10">AMbin10</strain>
    </source>
</reference>
<organism evidence="10 11">
    <name type="scientific">Candidatus Methylumidiphilus alinenensis</name>
    <dbReference type="NCBI Taxonomy" id="2202197"/>
    <lineage>
        <taxon>Bacteria</taxon>
        <taxon>Pseudomonadati</taxon>
        <taxon>Pseudomonadota</taxon>
        <taxon>Gammaproteobacteria</taxon>
        <taxon>Methylococcales</taxon>
        <taxon>Candidatus Methylumidiphilus</taxon>
    </lineage>
</organism>
<keyword evidence="4" id="KW-1003">Cell membrane</keyword>
<feature type="transmembrane region" description="Helical" evidence="8">
    <location>
        <begin position="208"/>
        <end position="229"/>
    </location>
</feature>
<keyword evidence="5 8" id="KW-0812">Transmembrane</keyword>
<dbReference type="Pfam" id="PF12698">
    <property type="entry name" value="ABC2_membrane_3"/>
    <property type="match status" value="1"/>
</dbReference>
<dbReference type="GO" id="GO:0140359">
    <property type="term" value="F:ABC-type transporter activity"/>
    <property type="evidence" value="ECO:0007669"/>
    <property type="project" value="InterPro"/>
</dbReference>
<feature type="transmembrane region" description="Helical" evidence="8">
    <location>
        <begin position="6"/>
        <end position="26"/>
    </location>
</feature>
<accession>A0A2W4R398</accession>
<sequence>MLRDPSTVLIGIVMPALLILIFGYGLSLDVKNVPIAVVLEHRSQEADEIAAGFSLSPYFKATVLTSMPQAQQLMNQRKVDGIVRIRQNFSHQIASNNADIQVLVHGSDANYARIVQGYALGAIGQSFLRKKMEGVVINDGPVIVQSQTWFNKNNDSHYFLVPGLIVLIMTLIGALLTALLMAREWEQGTLEAIFVTPVRVGEILLGKIIPYFCLGVIGLALCIMAAKFLFNVPLRGSTSLLAGASMLYLLVTLGMGLLISAATKNQFLASQIAIIVSYLPAMMLSGFLFDIRSMPVALRVITLVLPARYYNELLQTIFLAGNIWPIIIPDLMVVGAMAIALLWLARIKTKKKLG</sequence>
<feature type="transmembrane region" description="Helical" evidence="8">
    <location>
        <begin position="241"/>
        <end position="262"/>
    </location>
</feature>
<name>A0A2W4R398_9GAMM</name>
<evidence type="ECO:0000256" key="3">
    <source>
        <dbReference type="ARBA" id="ARBA00022448"/>
    </source>
</evidence>
<dbReference type="AlphaFoldDB" id="A0A2W4R398"/>
<comment type="caution">
    <text evidence="10">The sequence shown here is derived from an EMBL/GenBank/DDBJ whole genome shotgun (WGS) entry which is preliminary data.</text>
</comment>
<dbReference type="PANTHER" id="PTHR30294">
    <property type="entry name" value="MEMBRANE COMPONENT OF ABC TRANSPORTER YHHJ-RELATED"/>
    <property type="match status" value="1"/>
</dbReference>
<comment type="subcellular location">
    <subcellularLocation>
        <location evidence="1">Cell membrane</location>
        <topology evidence="1">Multi-pass membrane protein</topology>
    </subcellularLocation>
</comment>
<evidence type="ECO:0000313" key="11">
    <source>
        <dbReference type="Proteomes" id="UP000249396"/>
    </source>
</evidence>
<dbReference type="PANTHER" id="PTHR30294:SF29">
    <property type="entry name" value="MULTIDRUG ABC TRANSPORTER PERMEASE YBHS-RELATED"/>
    <property type="match status" value="1"/>
</dbReference>
<evidence type="ECO:0000256" key="1">
    <source>
        <dbReference type="ARBA" id="ARBA00004651"/>
    </source>
</evidence>
<feature type="transmembrane region" description="Helical" evidence="8">
    <location>
        <begin position="158"/>
        <end position="182"/>
    </location>
</feature>